<dbReference type="PANTHER" id="PTHR43355:SF2">
    <property type="entry name" value="FLAVIN REDUCTASE (NADPH)"/>
    <property type="match status" value="1"/>
</dbReference>
<sequence>MRLVVFGANGRTGAQVVKQAIAQGHNVVAAVRRPDALDFTAPRLDVARADARDIDSTTRAIAESDAVISVLGTTYTTKPITLFSEGIGNITKAMTTHGISRLACVSSVCVTGEPAPGETLLFRTVLLPLLLRAGRTAYHDLRRMEDIVRGSGLDWTIIRASGLFNSTRVTDYTVSPTSIPGRYTSRADLADALLRTITTEEYAGTTLDVITTEGTPSLRNKLRRNTSSRPATRG</sequence>
<feature type="region of interest" description="Disordered" evidence="1">
    <location>
        <begin position="215"/>
        <end position="234"/>
    </location>
</feature>
<keyword evidence="4" id="KW-1185">Reference proteome</keyword>
<dbReference type="RefSeq" id="WP_218469572.1">
    <property type="nucleotide sequence ID" value="NZ_BAABJN010000011.1"/>
</dbReference>
<evidence type="ECO:0000259" key="2">
    <source>
        <dbReference type="Pfam" id="PF13460"/>
    </source>
</evidence>
<dbReference type="Proteomes" id="UP000694257">
    <property type="component" value="Chromosome"/>
</dbReference>
<proteinExistence type="predicted"/>
<accession>A0ABX8RGG1</accession>
<evidence type="ECO:0000313" key="3">
    <source>
        <dbReference type="EMBL" id="QXN88689.1"/>
    </source>
</evidence>
<evidence type="ECO:0000313" key="4">
    <source>
        <dbReference type="Proteomes" id="UP000694257"/>
    </source>
</evidence>
<dbReference type="InterPro" id="IPR016040">
    <property type="entry name" value="NAD(P)-bd_dom"/>
</dbReference>
<dbReference type="Pfam" id="PF13460">
    <property type="entry name" value="NAD_binding_10"/>
    <property type="match status" value="1"/>
</dbReference>
<organism evidence="3 4">
    <name type="scientific">Nocardia iowensis</name>
    <dbReference type="NCBI Taxonomy" id="204891"/>
    <lineage>
        <taxon>Bacteria</taxon>
        <taxon>Bacillati</taxon>
        <taxon>Actinomycetota</taxon>
        <taxon>Actinomycetes</taxon>
        <taxon>Mycobacteriales</taxon>
        <taxon>Nocardiaceae</taxon>
        <taxon>Nocardia</taxon>
    </lineage>
</organism>
<protein>
    <submittedName>
        <fullName evidence="3">NAD(P)H-binding protein</fullName>
    </submittedName>
</protein>
<feature type="domain" description="NAD(P)-binding" evidence="2">
    <location>
        <begin position="7"/>
        <end position="199"/>
    </location>
</feature>
<gene>
    <name evidence="3" type="ORF">KV110_24200</name>
</gene>
<dbReference type="InterPro" id="IPR051606">
    <property type="entry name" value="Polyketide_Oxido-like"/>
</dbReference>
<name>A0ABX8RGG1_NOCIO</name>
<dbReference type="PANTHER" id="PTHR43355">
    <property type="entry name" value="FLAVIN REDUCTASE (NADPH)"/>
    <property type="match status" value="1"/>
</dbReference>
<evidence type="ECO:0000256" key="1">
    <source>
        <dbReference type="SAM" id="MobiDB-lite"/>
    </source>
</evidence>
<reference evidence="3 4" key="1">
    <citation type="submission" date="2021-07" db="EMBL/GenBank/DDBJ databases">
        <title>Whole Genome Sequence of Nocardia Iowensis.</title>
        <authorList>
            <person name="Lamm A."/>
            <person name="Collins-Fairclough A.M."/>
            <person name="Bunk B."/>
            <person name="Sproer C."/>
        </authorList>
    </citation>
    <scope>NUCLEOTIDE SEQUENCE [LARGE SCALE GENOMIC DNA]</scope>
    <source>
        <strain evidence="3 4">NRRL 5646</strain>
    </source>
</reference>
<dbReference type="EMBL" id="CP078145">
    <property type="protein sequence ID" value="QXN88689.1"/>
    <property type="molecule type" value="Genomic_DNA"/>
</dbReference>